<sequence>MRENLSLSGGEALLGGHEGTICPSINYASAGSVDSDKSLLDAGMLLIFFSSATGQEKKKTVDVFIVLKSVLASSPLNAFVVSLLEELETISRLKPRISPSCD</sequence>
<dbReference type="EMBL" id="JAWDGP010003375">
    <property type="protein sequence ID" value="KAK3774946.1"/>
    <property type="molecule type" value="Genomic_DNA"/>
</dbReference>
<protein>
    <submittedName>
        <fullName evidence="1">Uncharacterized protein</fullName>
    </submittedName>
</protein>
<keyword evidence="2" id="KW-1185">Reference proteome</keyword>
<evidence type="ECO:0000313" key="1">
    <source>
        <dbReference type="EMBL" id="KAK3774946.1"/>
    </source>
</evidence>
<name>A0AAE1DLD4_9GAST</name>
<organism evidence="1 2">
    <name type="scientific">Elysia crispata</name>
    <name type="common">lettuce slug</name>
    <dbReference type="NCBI Taxonomy" id="231223"/>
    <lineage>
        <taxon>Eukaryota</taxon>
        <taxon>Metazoa</taxon>
        <taxon>Spiralia</taxon>
        <taxon>Lophotrochozoa</taxon>
        <taxon>Mollusca</taxon>
        <taxon>Gastropoda</taxon>
        <taxon>Heterobranchia</taxon>
        <taxon>Euthyneura</taxon>
        <taxon>Panpulmonata</taxon>
        <taxon>Sacoglossa</taxon>
        <taxon>Placobranchoidea</taxon>
        <taxon>Plakobranchidae</taxon>
        <taxon>Elysia</taxon>
    </lineage>
</organism>
<proteinExistence type="predicted"/>
<accession>A0AAE1DLD4</accession>
<comment type="caution">
    <text evidence="1">The sequence shown here is derived from an EMBL/GenBank/DDBJ whole genome shotgun (WGS) entry which is preliminary data.</text>
</comment>
<evidence type="ECO:0000313" key="2">
    <source>
        <dbReference type="Proteomes" id="UP001283361"/>
    </source>
</evidence>
<reference evidence="1" key="1">
    <citation type="journal article" date="2023" name="G3 (Bethesda)">
        <title>A reference genome for the long-term kleptoplast-retaining sea slug Elysia crispata morphotype clarki.</title>
        <authorList>
            <person name="Eastman K.E."/>
            <person name="Pendleton A.L."/>
            <person name="Shaikh M.A."/>
            <person name="Suttiyut T."/>
            <person name="Ogas R."/>
            <person name="Tomko P."/>
            <person name="Gavelis G."/>
            <person name="Widhalm J.R."/>
            <person name="Wisecaver J.H."/>
        </authorList>
    </citation>
    <scope>NUCLEOTIDE SEQUENCE</scope>
    <source>
        <strain evidence="1">ECLA1</strain>
    </source>
</reference>
<dbReference type="Proteomes" id="UP001283361">
    <property type="component" value="Unassembled WGS sequence"/>
</dbReference>
<gene>
    <name evidence="1" type="ORF">RRG08_028602</name>
</gene>
<dbReference type="AlphaFoldDB" id="A0AAE1DLD4"/>